<feature type="domain" description="Nicastrin small lobe" evidence="10">
    <location>
        <begin position="19"/>
        <end position="187"/>
    </location>
</feature>
<evidence type="ECO:0000313" key="11">
    <source>
        <dbReference type="EnsemblMetazoa" id="RPRC009590-PA"/>
    </source>
</evidence>
<dbReference type="eggNOG" id="KOG2657">
    <property type="taxonomic scope" value="Eukaryota"/>
</dbReference>
<dbReference type="AlphaFoldDB" id="T1HZX0"/>
<evidence type="ECO:0000256" key="2">
    <source>
        <dbReference type="ARBA" id="ARBA00007717"/>
    </source>
</evidence>
<dbReference type="GO" id="GO:0005886">
    <property type="term" value="C:plasma membrane"/>
    <property type="evidence" value="ECO:0007669"/>
    <property type="project" value="UniProtKB-ARBA"/>
</dbReference>
<dbReference type="InterPro" id="IPR008710">
    <property type="entry name" value="Nicastrin"/>
</dbReference>
<keyword evidence="4" id="KW-0812">Transmembrane</keyword>
<sequence>CVRHDVHEMMYMKFDGAPACFRRLNGTHQFGCSSPRGGSYGVVHFIRSELNLTDFLRHAVAGPYAIILTPALFRNDVIHSLIDSGKVSGIILNTALIPDIDLIPESFSPDDVCPNRYSGLDKTCPVQWNPTANRFLLNDWPLPIFLVKNLEHYNAISDCHDKFNPPLDESQLSRPLCSLHLKSHMFAAVNSETCLRRINFYGVNAAKYCDPLGGENVVLPVLPWTESGSRNVILVGARLDTLSIFDGVAPGAMSAVTGLVTLITTSSIFHRMLSTNEIQPTNNLSVIFILFNGEAEDYIGSSRVVYDMQQGVFLSRNQKLSLNNVRLFIELSQLSSSNEVFVHHTVDEVVADFMSQLNGTAFDLAFESSSRKEFPPSSFQSFYKIDKGISGAVLSNFDQVFVNKYYNSIFDTAKYLGYVYANGTFIDKSPTYALQNRLAGIAQTVASYLYRKTMNIEPPIMDHQQSVVLTDELLHCYIETRKCRLMNEVAAVSSDKLPDLLPLYMGVKNNPENYVTRVTGFMLAYLTGKNTTLDRENCVNDENQKGFAYMWMNGESGNGICINSTLQFTPAESPAFLIDGYDWKSGEYATWTESVWDSSSLGLFVKPYRKQEVIVLSTGLSVLALSFIVVFWFNKKADILFVPISPTSC</sequence>
<keyword evidence="12" id="KW-1185">Reference proteome</keyword>
<dbReference type="OMA" id="ECVYPGV"/>
<dbReference type="HOGENOM" id="CLU_024257_0_0_1"/>
<accession>T1HZX0</accession>
<dbReference type="InParanoid" id="T1HZX0"/>
<dbReference type="InterPro" id="IPR041084">
    <property type="entry name" value="Ncstrn_small"/>
</dbReference>
<dbReference type="PANTHER" id="PTHR21092">
    <property type="entry name" value="NICASTRIN"/>
    <property type="match status" value="1"/>
</dbReference>
<evidence type="ECO:0000256" key="8">
    <source>
        <dbReference type="ARBA" id="ARBA00023136"/>
    </source>
</evidence>
<dbReference type="Gene3D" id="3.40.630.10">
    <property type="entry name" value="Zn peptidases"/>
    <property type="match status" value="1"/>
</dbReference>
<dbReference type="EMBL" id="ACPB03024513">
    <property type="status" value="NOT_ANNOTATED_CDS"/>
    <property type="molecule type" value="Genomic_DNA"/>
</dbReference>
<reference evidence="11" key="1">
    <citation type="submission" date="2015-05" db="UniProtKB">
        <authorList>
            <consortium name="EnsemblMetazoa"/>
        </authorList>
    </citation>
    <scope>IDENTIFICATION</scope>
</reference>
<evidence type="ECO:0000256" key="9">
    <source>
        <dbReference type="ARBA" id="ARBA00023180"/>
    </source>
</evidence>
<dbReference type="EnsemblMetazoa" id="RPRC009590-RA">
    <property type="protein sequence ID" value="RPRC009590-PA"/>
    <property type="gene ID" value="RPRC009590"/>
</dbReference>
<name>T1HZX0_RHOPR</name>
<keyword evidence="7" id="KW-1133">Transmembrane helix</keyword>
<dbReference type="GO" id="GO:0007220">
    <property type="term" value="P:Notch receptor processing"/>
    <property type="evidence" value="ECO:0007669"/>
    <property type="project" value="TreeGrafter"/>
</dbReference>
<evidence type="ECO:0000256" key="1">
    <source>
        <dbReference type="ARBA" id="ARBA00004479"/>
    </source>
</evidence>
<dbReference type="FunCoup" id="T1HZX0">
    <property type="interactions" value="1548"/>
</dbReference>
<keyword evidence="5" id="KW-0732">Signal</keyword>
<evidence type="ECO:0000256" key="7">
    <source>
        <dbReference type="ARBA" id="ARBA00022989"/>
    </source>
</evidence>
<keyword evidence="8" id="KW-0472">Membrane</keyword>
<keyword evidence="9" id="KW-0325">Glycoprotein</keyword>
<dbReference type="VEuPathDB" id="VectorBase:RPRC009590"/>
<protein>
    <recommendedName>
        <fullName evidence="3">Nicastrin</fullName>
    </recommendedName>
</protein>
<evidence type="ECO:0000259" key="10">
    <source>
        <dbReference type="Pfam" id="PF18266"/>
    </source>
</evidence>
<dbReference type="SUPFAM" id="SSF53187">
    <property type="entry name" value="Zn-dependent exopeptidases"/>
    <property type="match status" value="1"/>
</dbReference>
<dbReference type="GO" id="GO:0016485">
    <property type="term" value="P:protein processing"/>
    <property type="evidence" value="ECO:0007669"/>
    <property type="project" value="InterPro"/>
</dbReference>
<dbReference type="STRING" id="13249.T1HZX0"/>
<dbReference type="GO" id="GO:0007219">
    <property type="term" value="P:Notch signaling pathway"/>
    <property type="evidence" value="ECO:0007669"/>
    <property type="project" value="UniProtKB-KW"/>
</dbReference>
<dbReference type="PANTHER" id="PTHR21092:SF0">
    <property type="entry name" value="NICASTRIN"/>
    <property type="match status" value="1"/>
</dbReference>
<proteinExistence type="inferred from homology"/>
<evidence type="ECO:0000256" key="4">
    <source>
        <dbReference type="ARBA" id="ARBA00022692"/>
    </source>
</evidence>
<keyword evidence="6" id="KW-0914">Notch signaling pathway</keyword>
<comment type="subcellular location">
    <subcellularLocation>
        <location evidence="1">Membrane</location>
        <topology evidence="1">Single-pass type I membrane protein</topology>
    </subcellularLocation>
</comment>
<dbReference type="Pfam" id="PF18266">
    <property type="entry name" value="Ncstrn_small"/>
    <property type="match status" value="1"/>
</dbReference>
<evidence type="ECO:0000256" key="6">
    <source>
        <dbReference type="ARBA" id="ARBA00022976"/>
    </source>
</evidence>
<dbReference type="Pfam" id="PF05450">
    <property type="entry name" value="Nicastrin"/>
    <property type="match status" value="1"/>
</dbReference>
<dbReference type="Proteomes" id="UP000015103">
    <property type="component" value="Unassembled WGS sequence"/>
</dbReference>
<evidence type="ECO:0000256" key="5">
    <source>
        <dbReference type="ARBA" id="ARBA00022729"/>
    </source>
</evidence>
<comment type="similarity">
    <text evidence="2">Belongs to the nicastrin family.</text>
</comment>
<organism evidence="11 12">
    <name type="scientific">Rhodnius prolixus</name>
    <name type="common">Triatomid bug</name>
    <dbReference type="NCBI Taxonomy" id="13249"/>
    <lineage>
        <taxon>Eukaryota</taxon>
        <taxon>Metazoa</taxon>
        <taxon>Ecdysozoa</taxon>
        <taxon>Arthropoda</taxon>
        <taxon>Hexapoda</taxon>
        <taxon>Insecta</taxon>
        <taxon>Pterygota</taxon>
        <taxon>Neoptera</taxon>
        <taxon>Paraneoptera</taxon>
        <taxon>Hemiptera</taxon>
        <taxon>Heteroptera</taxon>
        <taxon>Panheteroptera</taxon>
        <taxon>Cimicomorpha</taxon>
        <taxon>Reduviidae</taxon>
        <taxon>Triatominae</taxon>
        <taxon>Rhodnius</taxon>
    </lineage>
</organism>
<evidence type="ECO:0000313" key="12">
    <source>
        <dbReference type="Proteomes" id="UP000015103"/>
    </source>
</evidence>
<evidence type="ECO:0000256" key="3">
    <source>
        <dbReference type="ARBA" id="ARBA00015303"/>
    </source>
</evidence>